<organism evidence="2 3">
    <name type="scientific">Rubripirellula tenax</name>
    <dbReference type="NCBI Taxonomy" id="2528015"/>
    <lineage>
        <taxon>Bacteria</taxon>
        <taxon>Pseudomonadati</taxon>
        <taxon>Planctomycetota</taxon>
        <taxon>Planctomycetia</taxon>
        <taxon>Pirellulales</taxon>
        <taxon>Pirellulaceae</taxon>
        <taxon>Rubripirellula</taxon>
    </lineage>
</organism>
<dbReference type="EMBL" id="SJPW01000008">
    <property type="protein sequence ID" value="TWU46094.1"/>
    <property type="molecule type" value="Genomic_DNA"/>
</dbReference>
<dbReference type="Pfam" id="PF06094">
    <property type="entry name" value="GGACT"/>
    <property type="match status" value="1"/>
</dbReference>
<feature type="domain" description="Gamma-glutamylcyclotransferase AIG2-like" evidence="1">
    <location>
        <begin position="16"/>
        <end position="138"/>
    </location>
</feature>
<dbReference type="AlphaFoldDB" id="A0A5C6ECC5"/>
<proteinExistence type="predicted"/>
<gene>
    <name evidence="2" type="ORF">Poly51_54890</name>
</gene>
<name>A0A5C6ECC5_9BACT</name>
<dbReference type="Gene3D" id="3.10.490.10">
    <property type="entry name" value="Gamma-glutamyl cyclotransferase-like"/>
    <property type="match status" value="1"/>
</dbReference>
<dbReference type="InterPro" id="IPR009288">
    <property type="entry name" value="AIG2-like_dom"/>
</dbReference>
<reference evidence="2 3" key="1">
    <citation type="submission" date="2019-02" db="EMBL/GenBank/DDBJ databases">
        <title>Deep-cultivation of Planctomycetes and their phenomic and genomic characterization uncovers novel biology.</title>
        <authorList>
            <person name="Wiegand S."/>
            <person name="Jogler M."/>
            <person name="Boedeker C."/>
            <person name="Pinto D."/>
            <person name="Vollmers J."/>
            <person name="Rivas-Marin E."/>
            <person name="Kohn T."/>
            <person name="Peeters S.H."/>
            <person name="Heuer A."/>
            <person name="Rast P."/>
            <person name="Oberbeckmann S."/>
            <person name="Bunk B."/>
            <person name="Jeske O."/>
            <person name="Meyerdierks A."/>
            <person name="Storesund J.E."/>
            <person name="Kallscheuer N."/>
            <person name="Luecker S."/>
            <person name="Lage O.M."/>
            <person name="Pohl T."/>
            <person name="Merkel B.J."/>
            <person name="Hornburger P."/>
            <person name="Mueller R.-W."/>
            <person name="Bruemmer F."/>
            <person name="Labrenz M."/>
            <person name="Spormann A.M."/>
            <person name="Op Den Camp H."/>
            <person name="Overmann J."/>
            <person name="Amann R."/>
            <person name="Jetten M.S.M."/>
            <person name="Mascher T."/>
            <person name="Medema M.H."/>
            <person name="Devos D.P."/>
            <person name="Kaster A.-K."/>
            <person name="Ovreas L."/>
            <person name="Rohde M."/>
            <person name="Galperin M.Y."/>
            <person name="Jogler C."/>
        </authorList>
    </citation>
    <scope>NUCLEOTIDE SEQUENCE [LARGE SCALE GENOMIC DNA]</scope>
    <source>
        <strain evidence="2 3">Poly51</strain>
    </source>
</reference>
<evidence type="ECO:0000313" key="2">
    <source>
        <dbReference type="EMBL" id="TWU46094.1"/>
    </source>
</evidence>
<accession>A0A5C6ECC5</accession>
<dbReference type="SUPFAM" id="SSF110857">
    <property type="entry name" value="Gamma-glutamyl cyclotransferase-like"/>
    <property type="match status" value="1"/>
</dbReference>
<dbReference type="InterPro" id="IPR036568">
    <property type="entry name" value="GGCT-like_sf"/>
</dbReference>
<evidence type="ECO:0000259" key="1">
    <source>
        <dbReference type="Pfam" id="PF06094"/>
    </source>
</evidence>
<comment type="caution">
    <text evidence="2">The sequence shown here is derived from an EMBL/GenBank/DDBJ whole genome shotgun (WGS) entry which is preliminary data.</text>
</comment>
<keyword evidence="3" id="KW-1185">Reference proteome</keyword>
<dbReference type="InterPro" id="IPR013024">
    <property type="entry name" value="GGCT-like"/>
</dbReference>
<sequence>MTYPTHLPKPNMIQHVFVYGTLKTGQCRATMWPAKPISIEPAWVRGQLFGRSDYPAMMPGEDRVLGEIWHFAGLDMPRVTEVLDQIEGTGQVGFPDLYVRVVVDVFGMDGHLIAAASAYHYAKSPEIDGFRRIDATDFAQWPSTS</sequence>
<evidence type="ECO:0000313" key="3">
    <source>
        <dbReference type="Proteomes" id="UP000318288"/>
    </source>
</evidence>
<dbReference type="CDD" id="cd06661">
    <property type="entry name" value="GGCT_like"/>
    <property type="match status" value="1"/>
</dbReference>
<protein>
    <submittedName>
        <fullName evidence="2">AIG2-like family protein</fullName>
    </submittedName>
</protein>
<dbReference type="Proteomes" id="UP000318288">
    <property type="component" value="Unassembled WGS sequence"/>
</dbReference>